<feature type="region of interest" description="Disordered" evidence="5">
    <location>
        <begin position="741"/>
        <end position="800"/>
    </location>
</feature>
<dbReference type="VEuPathDB" id="FungiDB:CJJ07_004671"/>
<dbReference type="VEuPathDB" id="FungiDB:CJI96_0002198"/>
<dbReference type="VEuPathDB" id="FungiDB:CJI97_003739"/>
<dbReference type="VEuPathDB" id="FungiDB:CJJ09_000440"/>
<dbReference type="GO" id="GO:0046933">
    <property type="term" value="F:proton-transporting ATP synthase activity, rotational mechanism"/>
    <property type="evidence" value="ECO:0007669"/>
    <property type="project" value="InterPro"/>
</dbReference>
<dbReference type="GO" id="GO:0005743">
    <property type="term" value="C:mitochondrial inner membrane"/>
    <property type="evidence" value="ECO:0007669"/>
    <property type="project" value="InterPro"/>
</dbReference>
<feature type="compositionally biased region" description="Basic residues" evidence="5">
    <location>
        <begin position="299"/>
        <end position="314"/>
    </location>
</feature>
<evidence type="ECO:0000256" key="4">
    <source>
        <dbReference type="ARBA" id="ARBA00023242"/>
    </source>
</evidence>
<proteinExistence type="inferred from homology"/>
<dbReference type="InterPro" id="IPR006721">
    <property type="entry name" value="ATP_synth_F1_esu_mt"/>
</dbReference>
<gene>
    <name evidence="6" type="ORF">B9J08_003664</name>
    <name evidence="7" type="ORF">CA7LBN_000382</name>
</gene>
<dbReference type="PANTHER" id="PTHR13213">
    <property type="entry name" value="MYB-BINDING PROTEIN 1A FAMILY MEMBER"/>
    <property type="match status" value="1"/>
</dbReference>
<evidence type="ECO:0000313" key="7">
    <source>
        <dbReference type="EMBL" id="QWW21636.1"/>
    </source>
</evidence>
<dbReference type="SUPFAM" id="SSF48371">
    <property type="entry name" value="ARM repeat"/>
    <property type="match status" value="1"/>
</dbReference>
<dbReference type="OMA" id="VWKHDDP"/>
<dbReference type="EMBL" id="PEKT02000007">
    <property type="protein sequence ID" value="PIS52053.1"/>
    <property type="molecule type" value="Genomic_DNA"/>
</dbReference>
<dbReference type="Gene3D" id="1.10.1620.20">
    <property type="entry name" value="ATP synthase, F1 complex, epsilon subunit superfamily, mitochondrial"/>
    <property type="match status" value="1"/>
</dbReference>
<evidence type="ECO:0000256" key="2">
    <source>
        <dbReference type="ARBA" id="ARBA00006809"/>
    </source>
</evidence>
<dbReference type="SUPFAM" id="SSF48690">
    <property type="entry name" value="Epsilon subunit of mitochondrial F1F0-ATP synthase"/>
    <property type="match status" value="1"/>
</dbReference>
<dbReference type="GO" id="GO:0045259">
    <property type="term" value="C:proton-transporting ATP synthase complex"/>
    <property type="evidence" value="ECO:0007669"/>
    <property type="project" value="InterPro"/>
</dbReference>
<dbReference type="VEuPathDB" id="FungiDB:B9J08_003664"/>
<reference evidence="6" key="2">
    <citation type="submission" date="2017-11" db="EMBL/GenBank/DDBJ databases">
        <title>Candida auris genome assembly and annotation.</title>
        <authorList>
            <person name="Munoz J.F."/>
            <person name="Gade L.G."/>
            <person name="Chow N.A."/>
            <person name="Litvintseva A.P."/>
            <person name="Loparev V.N."/>
            <person name="Cuomo C.A."/>
        </authorList>
    </citation>
    <scope>NUCLEOTIDE SEQUENCE</scope>
    <source>
        <strain evidence="6">B8441</strain>
    </source>
</reference>
<sequence>MSVSRDHYYSLSSDLPEERIKAATALLSELQAANKKEEWDYALNRLVKGLTTSRQVARFGFSMALTELVRELVLKEDYDLSIESFLDKLVQVSQTSNSMKGSELRAVLFGRLFGFQALLNSKLLFDQNVSSQEAIGKYVKCLVELSGFKPWLRESVMFTLCQFVASYLQSEFFDKNGLVHVLQCVHNESLTFTVEGVAVYLTIPQPLRSKTAAKLTNADSGWKNGDPLSKGNLRTLALVLKDAEPVLEQTESNRDDSKSKKAQKAKSTWNPQIPFVWELLMKHFTSQEDCSDDEESSNGKKRRKHSSSKQKKKAKVEESNLIQFKEFWNAAVDETLFAEKASPERKYWGFEIFILFYKNMPSDRIDDLFTPNLMKCLKNHASQSNRFLNKLTTKVLNTIIEETQSDITKVIPTLRCIISEKHGGAWNFDHITKSKVTDSTIGVLSYIEHVESIPTSRAESLAMEIKDVLFDLFNETLKKQTAAEPREGEQEGDIPMKNSHDSVLRWISDKLLVLQRSTKRFQFSDVKFVESCFEFLVEHCYFKSTKRKNVSTNINKLLQDRLNSFLSLVINEKRKGHCWPLFCVKYIKKLEKDESLKPLLELNDELSLVRTQAMDLLDAIKDHVKSSDTTNSPHLCFELLFSMVILQLLSGDAEAVNVLQELQSCYEDFLLKQEENEFKTSIILTEIILSFVTKKSQLMKKLALFVWESLLCAKGPNGTILVDEECLELLFDVLKTKENEEGSRELFEGEDEFEAEDDSESAENEDSDKEDSDEGSAGDVSDDYEASDDDESDVLDSTSKVEKETTIKLAKALGIPTAESGEVKFDEIDSFGDDDEEEDSDSMDDEQMMAMDDQLAKIFKERRELLSANSANKKKAQAASAKQSIILFKSRVLDLLETFSKVQPHSPYNLYLLRPLVLFMNTTKDKEMGVKANKILKTRVSKAKVTREEFELHIPTSKKREAYLEKFLQEIQWLQTQAGRYSSHHDHGQACGQSSITIAKSLVGLDEKYLEKVIRVYSQSLLEWATDPKNRIQTSHFSNFLIVMSAYKQAGISLNRAMAIAARTVRNALKSDLRVAAEKRGNSDVKVTKFENGVAGEAKSLHENK</sequence>
<comment type="similarity">
    <text evidence="3">Belongs to the eukaryotic ATPase epsilon family.</text>
</comment>
<dbReference type="EMBL" id="CP076749">
    <property type="protein sequence ID" value="QWW21636.1"/>
    <property type="molecule type" value="Genomic_DNA"/>
</dbReference>
<dbReference type="Pfam" id="PF04931">
    <property type="entry name" value="DNA_pol_phi"/>
    <property type="match status" value="1"/>
</dbReference>
<organism evidence="6">
    <name type="scientific">Candidozyma auris</name>
    <name type="common">Yeast</name>
    <name type="synonym">Candida auris</name>
    <dbReference type="NCBI Taxonomy" id="498019"/>
    <lineage>
        <taxon>Eukaryota</taxon>
        <taxon>Fungi</taxon>
        <taxon>Dikarya</taxon>
        <taxon>Ascomycota</taxon>
        <taxon>Saccharomycotina</taxon>
        <taxon>Pichiomycetes</taxon>
        <taxon>Metschnikowiaceae</taxon>
        <taxon>Candidozyma</taxon>
    </lineage>
</organism>
<dbReference type="VEuPathDB" id="FungiDB:QG37_04888"/>
<reference evidence="6" key="1">
    <citation type="journal article" date="2017" name="Clin. Infect. Dis.">
        <title>Simultaneous emergence of multidrug-resistant Candida auris on 3 continents confirmed by whole-genome sequencing and epidemiological analyses.</title>
        <authorList>
            <person name="Lockhart S.R."/>
            <person name="Etienne K.A."/>
            <person name="Vallabhaneni S."/>
            <person name="Farooqi J."/>
            <person name="Chowdhary A."/>
            <person name="Govender N.P."/>
            <person name="Colombo A.L."/>
            <person name="Calvo B."/>
            <person name="Cuomo C.A."/>
            <person name="Desjardins C.A."/>
            <person name="Berkow E.L."/>
            <person name="Castanheira M."/>
            <person name="Magobo R.E."/>
            <person name="Jabeen K."/>
            <person name="Asghar R.J."/>
            <person name="Meis J.F."/>
            <person name="Jackson B."/>
            <person name="Chiller T."/>
            <person name="Litvintseva A.P."/>
        </authorList>
    </citation>
    <scope>NUCLEOTIDE SEQUENCE [LARGE SCALE GENOMIC DNA]</scope>
    <source>
        <strain evidence="6">B8441</strain>
    </source>
</reference>
<comment type="subcellular location">
    <subcellularLocation>
        <location evidence="1">Nucleus</location>
    </subcellularLocation>
</comment>
<evidence type="ECO:0000313" key="6">
    <source>
        <dbReference type="EMBL" id="PIS52053.1"/>
    </source>
</evidence>
<dbReference type="InterPro" id="IPR036742">
    <property type="entry name" value="ATP_synth_F1_esu_sf_mt"/>
</dbReference>
<dbReference type="Proteomes" id="UP000825438">
    <property type="component" value="Chromosome I"/>
</dbReference>
<dbReference type="Pfam" id="PF04627">
    <property type="entry name" value="ATP-synt_Eps"/>
    <property type="match status" value="1"/>
</dbReference>
<name>A0A2H0ZP21_CANAR</name>
<dbReference type="GO" id="GO:0006355">
    <property type="term" value="P:regulation of DNA-templated transcription"/>
    <property type="evidence" value="ECO:0007669"/>
    <property type="project" value="InterPro"/>
</dbReference>
<evidence type="ECO:0000256" key="5">
    <source>
        <dbReference type="SAM" id="MobiDB-lite"/>
    </source>
</evidence>
<reference evidence="7" key="3">
    <citation type="submission" date="2021-06" db="EMBL/GenBank/DDBJ databases">
        <title>Candida auris outbreak in lebanese hospital.</title>
        <authorList>
            <person name="Finianos M."/>
        </authorList>
    </citation>
    <scope>NUCLEOTIDE SEQUENCE</scope>
    <source>
        <strain evidence="7">CA7LBN</strain>
    </source>
</reference>
<accession>A0A2H0ZP21</accession>
<feature type="region of interest" description="Disordered" evidence="5">
    <location>
        <begin position="289"/>
        <end position="314"/>
    </location>
</feature>
<feature type="region of interest" description="Disordered" evidence="5">
    <location>
        <begin position="823"/>
        <end position="844"/>
    </location>
</feature>
<feature type="region of interest" description="Disordered" evidence="5">
    <location>
        <begin position="248"/>
        <end position="267"/>
    </location>
</feature>
<evidence type="ECO:0008006" key="8">
    <source>
        <dbReference type="Google" id="ProtNLM"/>
    </source>
</evidence>
<dbReference type="GO" id="GO:0000182">
    <property type="term" value="F:rDNA binding"/>
    <property type="evidence" value="ECO:0007669"/>
    <property type="project" value="TreeGrafter"/>
</dbReference>
<dbReference type="CDD" id="cd12153">
    <property type="entry name" value="F1-ATPase_epsilon"/>
    <property type="match status" value="1"/>
</dbReference>
<dbReference type="GO" id="GO:0005730">
    <property type="term" value="C:nucleolus"/>
    <property type="evidence" value="ECO:0007669"/>
    <property type="project" value="InterPro"/>
</dbReference>
<feature type="compositionally biased region" description="Acidic residues" evidence="5">
    <location>
        <begin position="748"/>
        <end position="794"/>
    </location>
</feature>
<dbReference type="AlphaFoldDB" id="A0A2H0ZP21"/>
<dbReference type="InterPro" id="IPR007015">
    <property type="entry name" value="DNA_pol_V/MYBBP1A"/>
</dbReference>
<dbReference type="InterPro" id="IPR016024">
    <property type="entry name" value="ARM-type_fold"/>
</dbReference>
<protein>
    <recommendedName>
        <fullName evidence="8">DNA polymerase V</fullName>
    </recommendedName>
</protein>
<keyword evidence="4" id="KW-0539">Nucleus</keyword>
<feature type="compositionally biased region" description="Acidic residues" evidence="5">
    <location>
        <begin position="828"/>
        <end position="844"/>
    </location>
</feature>
<dbReference type="STRING" id="498019.A0A2H0ZP21"/>
<evidence type="ECO:0000256" key="3">
    <source>
        <dbReference type="ARBA" id="ARBA00009502"/>
    </source>
</evidence>
<dbReference type="PANTHER" id="PTHR13213:SF2">
    <property type="entry name" value="MYB-BINDING PROTEIN 1A"/>
    <property type="match status" value="1"/>
</dbReference>
<comment type="similarity">
    <text evidence="2">Belongs to the MYBBP1A family.</text>
</comment>
<evidence type="ECO:0000256" key="1">
    <source>
        <dbReference type="ARBA" id="ARBA00004123"/>
    </source>
</evidence>